<dbReference type="PROSITE" id="PS00102">
    <property type="entry name" value="PHOSPHORYLASE"/>
    <property type="match status" value="1"/>
</dbReference>
<evidence type="ECO:0000256" key="6">
    <source>
        <dbReference type="ARBA" id="ARBA00023277"/>
    </source>
</evidence>
<evidence type="ECO:0000256" key="9">
    <source>
        <dbReference type="SAM" id="MobiDB-lite"/>
    </source>
</evidence>
<dbReference type="FunFam" id="3.40.50.2000:FF:000149">
    <property type="entry name" value="Glycogen phosphorylase, muscle form"/>
    <property type="match status" value="1"/>
</dbReference>
<comment type="similarity">
    <text evidence="2 8">Belongs to the glycogen phosphorylase family.</text>
</comment>
<keyword evidence="11" id="KW-1185">Reference proteome</keyword>
<dbReference type="InterPro" id="IPR011833">
    <property type="entry name" value="Glycg_phsphrylas"/>
</dbReference>
<dbReference type="Pfam" id="PF00343">
    <property type="entry name" value="Phosphorylase"/>
    <property type="match status" value="1"/>
</dbReference>
<feature type="region of interest" description="Disordered" evidence="9">
    <location>
        <begin position="1"/>
        <end position="40"/>
    </location>
</feature>
<keyword evidence="5 7" id="KW-0663">Pyridoxal phosphate</keyword>
<dbReference type="CDD" id="cd04300">
    <property type="entry name" value="GT35_Glycogen_Phosphorylase"/>
    <property type="match status" value="1"/>
</dbReference>
<evidence type="ECO:0000256" key="3">
    <source>
        <dbReference type="ARBA" id="ARBA00022676"/>
    </source>
</evidence>
<dbReference type="EC" id="2.4.1.1" evidence="8"/>
<evidence type="ECO:0000313" key="10">
    <source>
        <dbReference type="EMBL" id="WEW56674.1"/>
    </source>
</evidence>
<dbReference type="NCBIfam" id="TIGR02093">
    <property type="entry name" value="P_ylase"/>
    <property type="match status" value="1"/>
</dbReference>
<organism evidence="10 11">
    <name type="scientific">Emydomyces testavorans</name>
    <dbReference type="NCBI Taxonomy" id="2070801"/>
    <lineage>
        <taxon>Eukaryota</taxon>
        <taxon>Fungi</taxon>
        <taxon>Dikarya</taxon>
        <taxon>Ascomycota</taxon>
        <taxon>Pezizomycotina</taxon>
        <taxon>Eurotiomycetes</taxon>
        <taxon>Eurotiomycetidae</taxon>
        <taxon>Onygenales</taxon>
        <taxon>Nannizziopsiaceae</taxon>
        <taxon>Emydomyces</taxon>
    </lineage>
</organism>
<dbReference type="GO" id="GO:0005737">
    <property type="term" value="C:cytoplasm"/>
    <property type="evidence" value="ECO:0007669"/>
    <property type="project" value="TreeGrafter"/>
</dbReference>
<evidence type="ECO:0000256" key="4">
    <source>
        <dbReference type="ARBA" id="ARBA00022679"/>
    </source>
</evidence>
<accession>A0AAF0DEG4</accession>
<keyword evidence="3 8" id="KW-0328">Glycosyltransferase</keyword>
<dbReference type="Proteomes" id="UP001219355">
    <property type="component" value="Chromosome 1"/>
</dbReference>
<dbReference type="InterPro" id="IPR000811">
    <property type="entry name" value="Glyco_trans_35"/>
</dbReference>
<name>A0AAF0DEG4_9EURO</name>
<dbReference type="EMBL" id="CP120627">
    <property type="protein sequence ID" value="WEW56674.1"/>
    <property type="molecule type" value="Genomic_DNA"/>
</dbReference>
<dbReference type="Gene3D" id="3.40.50.2000">
    <property type="entry name" value="Glycogen Phosphorylase B"/>
    <property type="match status" value="3"/>
</dbReference>
<dbReference type="PANTHER" id="PTHR11468:SF3">
    <property type="entry name" value="GLYCOGEN PHOSPHORYLASE, LIVER FORM"/>
    <property type="match status" value="1"/>
</dbReference>
<dbReference type="InterPro" id="IPR035090">
    <property type="entry name" value="Pyridoxal_P_attach_site"/>
</dbReference>
<evidence type="ECO:0000256" key="7">
    <source>
        <dbReference type="PIRSR" id="PIRSR000460-1"/>
    </source>
</evidence>
<comment type="catalytic activity">
    <reaction evidence="8">
        <text>[(1-&gt;4)-alpha-D-glucosyl](n) + phosphate = [(1-&gt;4)-alpha-D-glucosyl](n-1) + alpha-D-glucose 1-phosphate</text>
        <dbReference type="Rhea" id="RHEA:41732"/>
        <dbReference type="Rhea" id="RHEA-COMP:9584"/>
        <dbReference type="Rhea" id="RHEA-COMP:9586"/>
        <dbReference type="ChEBI" id="CHEBI:15444"/>
        <dbReference type="ChEBI" id="CHEBI:43474"/>
        <dbReference type="ChEBI" id="CHEBI:58601"/>
        <dbReference type="EC" id="2.4.1.1"/>
    </reaction>
</comment>
<evidence type="ECO:0000313" key="11">
    <source>
        <dbReference type="Proteomes" id="UP001219355"/>
    </source>
</evidence>
<evidence type="ECO:0000256" key="1">
    <source>
        <dbReference type="ARBA" id="ARBA00001933"/>
    </source>
</evidence>
<dbReference type="GO" id="GO:0008184">
    <property type="term" value="F:glycogen phosphorylase activity"/>
    <property type="evidence" value="ECO:0007669"/>
    <property type="project" value="InterPro"/>
</dbReference>
<dbReference type="AlphaFoldDB" id="A0AAF0DEG4"/>
<evidence type="ECO:0000256" key="8">
    <source>
        <dbReference type="RuleBase" id="RU000587"/>
    </source>
</evidence>
<dbReference type="PANTHER" id="PTHR11468">
    <property type="entry name" value="GLYCOGEN PHOSPHORYLASE"/>
    <property type="match status" value="1"/>
</dbReference>
<feature type="modified residue" description="N6-(pyridoxal phosphate)lysine" evidence="7">
    <location>
        <position position="701"/>
    </location>
</feature>
<dbReference type="PIRSF" id="PIRSF000460">
    <property type="entry name" value="Pprylas_GlgP"/>
    <property type="match status" value="1"/>
</dbReference>
<protein>
    <recommendedName>
        <fullName evidence="8">Alpha-1,4 glucan phosphorylase</fullName>
        <ecNumber evidence="8">2.4.1.1</ecNumber>
    </recommendedName>
</protein>
<reference evidence="10" key="1">
    <citation type="submission" date="2023-03" db="EMBL/GenBank/DDBJ databases">
        <title>Emydomyces testavorans Genome Sequence.</title>
        <authorList>
            <person name="Hoyer L."/>
        </authorList>
    </citation>
    <scope>NUCLEOTIDE SEQUENCE</scope>
    <source>
        <strain evidence="10">16-2883</strain>
    </source>
</reference>
<keyword evidence="6 8" id="KW-0119">Carbohydrate metabolism</keyword>
<comment type="function">
    <text evidence="8">Allosteric enzyme that catalyzes the rate-limiting step in glycogen catabolism, the phosphorolytic cleavage of glycogen to produce glucose-1-phosphate, and plays a central role in maintaining cellular and organismal glucose homeostasis.</text>
</comment>
<feature type="compositionally biased region" description="Basic and acidic residues" evidence="9">
    <location>
        <begin position="1"/>
        <end position="10"/>
    </location>
</feature>
<evidence type="ECO:0000256" key="5">
    <source>
        <dbReference type="ARBA" id="ARBA00022898"/>
    </source>
</evidence>
<dbReference type="GO" id="GO:0030170">
    <property type="term" value="F:pyridoxal phosphate binding"/>
    <property type="evidence" value="ECO:0007669"/>
    <property type="project" value="InterPro"/>
</dbReference>
<sequence length="854" mass="97330">MSSTPRERRASMGAPISELQGPVGPGFSRPKHKRTFTGFGPKDIKKLEASIPEPQREAWRKFAPKAFKTKDEFEGEVVRHVETTLARSLFNCDESAAYAGTALAFRDRLVIDWNKTQQRQTFADQKRLEGLFDLGFRIEDVIDQENDAALGNGGLGRLAACFLDSLATMNYPAWGYGLRYRYGIFKQEIVNGYQIEVPDYWLDFNPWEFPRHDVTVDIQFYGEDKKWHDEDGKLVHAWEGGEIVQAVAYDVPIPGYDTPTTNNLRLWSSKAASGEFDFQKFNAGDYESAVADQQRAETISAVLYPNDNLERGKELRLKQQYFWCAASLFDIVRRFKKTKRPWSEFSDQVAIQLNDTHPTLAIVELQRILVDQEGLDWDEAWSIVQETFGYTNHTVLPEALEKWSVDLIRHLLPRHLSIIFDINLAFLQQVERKFPNERDLLTRVSIIEESNPKMVRMAHLAIIGSHKVNGVAELHSDLIKTTIFKDFVEIYGPDKFTNVTNGITPRRWLHQANRRLSDLIASKLGGYQFLKDLTLLDKLEAHLDDKEFKKQWADVKYENKVRLAKHIFDTTGVKVNPDALFDIQVKRIHEYKRQQLNIFGVIHRYLKIKAMTPEDRKKVVPRVSIFGGKAAPGYWMAKTIIHLVNKVGDVVNNDPDIGDLLKVIFVEDYNVSKAEIICPASDISEHISTAGMEASGTSNMKFVLNGGLIIGTCDGANIEITREVGEQNIFLFGNLAEDVDDLRHAHVYNPSSIHFDPELRAVFDSIRSGTFGDAEAFSAIINSVADHGDYYLVSDDFHSYIETQSLVDEAFKDRDGWVEKSIQCVARMGFFSSDRVISEYAESIWNVEPVEDTE</sequence>
<dbReference type="GO" id="GO:0005980">
    <property type="term" value="P:glycogen catabolic process"/>
    <property type="evidence" value="ECO:0007669"/>
    <property type="project" value="TreeGrafter"/>
</dbReference>
<proteinExistence type="inferred from homology"/>
<dbReference type="SUPFAM" id="SSF53756">
    <property type="entry name" value="UDP-Glycosyltransferase/glycogen phosphorylase"/>
    <property type="match status" value="1"/>
</dbReference>
<gene>
    <name evidence="10" type="primary">GPH1</name>
    <name evidence="10" type="ORF">PRK78_002122</name>
</gene>
<evidence type="ECO:0000256" key="2">
    <source>
        <dbReference type="ARBA" id="ARBA00006047"/>
    </source>
</evidence>
<keyword evidence="4 8" id="KW-0808">Transferase</keyword>
<comment type="cofactor">
    <cofactor evidence="1 8">
        <name>pyridoxal 5'-phosphate</name>
        <dbReference type="ChEBI" id="CHEBI:597326"/>
    </cofactor>
</comment>